<comment type="caution">
    <text evidence="1">The sequence shown here is derived from an EMBL/GenBank/DDBJ whole genome shotgun (WGS) entry which is preliminary data.</text>
</comment>
<organism evidence="1">
    <name type="scientific">termite gut metagenome</name>
    <dbReference type="NCBI Taxonomy" id="433724"/>
    <lineage>
        <taxon>unclassified sequences</taxon>
        <taxon>metagenomes</taxon>
        <taxon>organismal metagenomes</taxon>
    </lineage>
</organism>
<name>A0A5J4Q7B5_9ZZZZ</name>
<sequence>LNLIEEGKVAGQKWEEDKIKLYQDILALIKDNVNQADIEEWIFSYKPINNGNRNHQKNFHNSEISILTNAYKSIGVNKLDFNEIQNSFNLQKFNFYTELLLDRSDENVSQDSVNDILNALVNYIKSENFYWDSSYSEPYWSAMKKIAFLLSKKEKPIEEVDKLIKAFGVNHQGWKITSIDYKPLVKESFILCGIVMLFEYDNVFKNVSDKELFFKQLLNLILTQSRFSVIDYSKFYKMPLQLLFLLVNQIYTEQKSYYEKELINSYDNLLSLSSILRSFGYNICEESKEFIRKRKDEFLIEKRKLSNRKQRDEVEFLDNVMMDWNINI</sequence>
<accession>A0A5J4Q7B5</accession>
<feature type="non-terminal residue" evidence="1">
    <location>
        <position position="1"/>
    </location>
</feature>
<dbReference type="AlphaFoldDB" id="A0A5J4Q7B5"/>
<gene>
    <name evidence="1" type="ORF">EZS27_032754</name>
</gene>
<reference evidence="1" key="1">
    <citation type="submission" date="2019-03" db="EMBL/GenBank/DDBJ databases">
        <title>Single cell metagenomics reveals metabolic interactions within the superorganism composed of flagellate Streblomastix strix and complex community of Bacteroidetes bacteria on its surface.</title>
        <authorList>
            <person name="Treitli S.C."/>
            <person name="Kolisko M."/>
            <person name="Husnik F."/>
            <person name="Keeling P."/>
            <person name="Hampl V."/>
        </authorList>
    </citation>
    <scope>NUCLEOTIDE SEQUENCE</scope>
    <source>
        <strain evidence="1">STM</strain>
    </source>
</reference>
<evidence type="ECO:0000313" key="1">
    <source>
        <dbReference type="EMBL" id="KAA6317029.1"/>
    </source>
</evidence>
<proteinExistence type="predicted"/>
<dbReference type="EMBL" id="SNRY01004665">
    <property type="protein sequence ID" value="KAA6317029.1"/>
    <property type="molecule type" value="Genomic_DNA"/>
</dbReference>
<protein>
    <submittedName>
        <fullName evidence="1">Uncharacterized protein</fullName>
    </submittedName>
</protein>